<evidence type="ECO:0000313" key="4">
    <source>
        <dbReference type="EMBL" id="OZC03906.1"/>
    </source>
</evidence>
<dbReference type="GO" id="GO:0005737">
    <property type="term" value="C:cytoplasm"/>
    <property type="evidence" value="ECO:0007669"/>
    <property type="project" value="TreeGrafter"/>
</dbReference>
<dbReference type="NCBIfam" id="TIGR00654">
    <property type="entry name" value="PhzF_family"/>
    <property type="match status" value="1"/>
</dbReference>
<dbReference type="PANTHER" id="PTHR13774">
    <property type="entry name" value="PHENAZINE BIOSYNTHESIS PROTEIN"/>
    <property type="match status" value="1"/>
</dbReference>
<dbReference type="Pfam" id="PF02567">
    <property type="entry name" value="PhzC-PhzF"/>
    <property type="match status" value="1"/>
</dbReference>
<proteinExistence type="inferred from homology"/>
<comment type="caution">
    <text evidence="4">The sequence shown here is derived from an EMBL/GenBank/DDBJ whole genome shotgun (WGS) entry which is preliminary data.</text>
</comment>
<sequence length="263" mass="27820">MPRPIYVVDAFTSTAFAGNPAGVCLLSGPADEQWMQQVAAEMRHAETAFIYKENSAWNLRWFTPTVEIDLCGHATLASAHVLFETNALAPEATATFHTRSGPLHVSRRPDGQLAMDFPATPPEASPLPAGFADVFGFDPVWEGRSRFDLFAVAPDEATVRGLDPNHDAVAALGARGVIVTAQASGETDAVSRFFAPGSGVPEDPVTGSAHCAIGPYWADQLGTQTVRCYQASARGGNVTVDVRGDRVLLVGSAVTILKGELVA</sequence>
<accession>A0A259U1U1</accession>
<comment type="similarity">
    <text evidence="1">Belongs to the PhzF family.</text>
</comment>
<dbReference type="SUPFAM" id="SSF54506">
    <property type="entry name" value="Diaminopimelate epimerase-like"/>
    <property type="match status" value="1"/>
</dbReference>
<dbReference type="OrthoDB" id="9788221at2"/>
<dbReference type="InterPro" id="IPR003719">
    <property type="entry name" value="Phenazine_PhzF-like"/>
</dbReference>
<gene>
    <name evidence="4" type="ORF">BSZ36_13500</name>
</gene>
<dbReference type="PIRSF" id="PIRSF016184">
    <property type="entry name" value="PhzC_PhzF"/>
    <property type="match status" value="1"/>
</dbReference>
<evidence type="ECO:0000256" key="2">
    <source>
        <dbReference type="ARBA" id="ARBA00023235"/>
    </source>
</evidence>
<evidence type="ECO:0000256" key="3">
    <source>
        <dbReference type="PIRSR" id="PIRSR016184-1"/>
    </source>
</evidence>
<evidence type="ECO:0000313" key="5">
    <source>
        <dbReference type="Proteomes" id="UP000216446"/>
    </source>
</evidence>
<dbReference type="FunCoup" id="A0A259U1U1">
    <property type="interactions" value="380"/>
</dbReference>
<name>A0A259U1U1_9BACT</name>
<dbReference type="Gene3D" id="3.10.310.10">
    <property type="entry name" value="Diaminopimelate Epimerase, Chain A, domain 1"/>
    <property type="match status" value="2"/>
</dbReference>
<dbReference type="InParanoid" id="A0A259U1U1"/>
<feature type="active site" evidence="3">
    <location>
        <position position="46"/>
    </location>
</feature>
<keyword evidence="5" id="KW-1185">Reference proteome</keyword>
<organism evidence="4 5">
    <name type="scientific">Rubricoccus marinus</name>
    <dbReference type="NCBI Taxonomy" id="716817"/>
    <lineage>
        <taxon>Bacteria</taxon>
        <taxon>Pseudomonadati</taxon>
        <taxon>Rhodothermota</taxon>
        <taxon>Rhodothermia</taxon>
        <taxon>Rhodothermales</taxon>
        <taxon>Rubricoccaceae</taxon>
        <taxon>Rubricoccus</taxon>
    </lineage>
</organism>
<keyword evidence="2" id="KW-0413">Isomerase</keyword>
<dbReference type="PANTHER" id="PTHR13774:SF17">
    <property type="entry name" value="PHENAZINE BIOSYNTHESIS-LIKE DOMAIN-CONTAINING PROTEIN"/>
    <property type="match status" value="1"/>
</dbReference>
<dbReference type="GO" id="GO:0016853">
    <property type="term" value="F:isomerase activity"/>
    <property type="evidence" value="ECO:0007669"/>
    <property type="project" value="UniProtKB-KW"/>
</dbReference>
<reference evidence="4 5" key="1">
    <citation type="submission" date="2016-11" db="EMBL/GenBank/DDBJ databases">
        <title>Study of marine rhodopsin-containing bacteria.</title>
        <authorList>
            <person name="Yoshizawa S."/>
            <person name="Kumagai Y."/>
            <person name="Kogure K."/>
        </authorList>
    </citation>
    <scope>NUCLEOTIDE SEQUENCE [LARGE SCALE GENOMIC DNA]</scope>
    <source>
        <strain evidence="4 5">SG-29</strain>
    </source>
</reference>
<dbReference type="EMBL" id="MQWB01000001">
    <property type="protein sequence ID" value="OZC03906.1"/>
    <property type="molecule type" value="Genomic_DNA"/>
</dbReference>
<dbReference type="RefSeq" id="WP_094549796.1">
    <property type="nucleotide sequence ID" value="NZ_MQWB01000001.1"/>
</dbReference>
<protein>
    <submittedName>
        <fullName evidence="4">Oxidoreductase</fullName>
    </submittedName>
</protein>
<evidence type="ECO:0000256" key="1">
    <source>
        <dbReference type="ARBA" id="ARBA00008270"/>
    </source>
</evidence>
<dbReference type="Proteomes" id="UP000216446">
    <property type="component" value="Unassembled WGS sequence"/>
</dbReference>
<dbReference type="AlphaFoldDB" id="A0A259U1U1"/>